<name>A0ABQ0BWT4_9FIRM</name>
<proteinExistence type="inferred from homology"/>
<dbReference type="PANTHER" id="PTHR34047">
    <property type="entry name" value="NUCLEAR INTRON MATURASE 1, MITOCHONDRIAL-RELATED"/>
    <property type="match status" value="1"/>
</dbReference>
<evidence type="ECO:0000313" key="12">
    <source>
        <dbReference type="Proteomes" id="UP001600941"/>
    </source>
</evidence>
<dbReference type="PANTHER" id="PTHR34047:SF7">
    <property type="entry name" value="RNA-DIRECTED DNA POLYMERASE"/>
    <property type="match status" value="1"/>
</dbReference>
<gene>
    <name evidence="11" type="ORF">K340107D12_38060</name>
</gene>
<dbReference type="InterPro" id="IPR051083">
    <property type="entry name" value="GrpII_Intron_Splice-Mob/Def"/>
</dbReference>
<accession>A0ABQ0BWT4</accession>
<dbReference type="CDD" id="cd03487">
    <property type="entry name" value="RT_Bac_retron_II"/>
    <property type="match status" value="1"/>
</dbReference>
<dbReference type="InterPro" id="IPR043502">
    <property type="entry name" value="DNA/RNA_pol_sf"/>
</dbReference>
<keyword evidence="7" id="KW-0051">Antiviral defense</keyword>
<evidence type="ECO:0000313" key="11">
    <source>
        <dbReference type="EMBL" id="GAA6500990.1"/>
    </source>
</evidence>
<evidence type="ECO:0000256" key="7">
    <source>
        <dbReference type="ARBA" id="ARBA00023118"/>
    </source>
</evidence>
<keyword evidence="12" id="KW-1185">Reference proteome</keyword>
<evidence type="ECO:0000256" key="9">
    <source>
        <dbReference type="ARBA" id="ARBA00048173"/>
    </source>
</evidence>
<dbReference type="PROSITE" id="PS50878">
    <property type="entry name" value="RT_POL"/>
    <property type="match status" value="1"/>
</dbReference>
<sequence>MTTTLSNYDNDLWKYCTKEQIKDMLLSFRLLQGAPVREEKELACLYAVSNHIKKHYHTAQIPKRNGSVRRLLVPDALLNTIQKNLLHHVLDGLSVSVYATAYKKKTTVLDNALSHVGQEQVMKLDIENFFENITFPLVYQSAFPAIYFPPAVRRILAELCCYEDYLPQGAPTSPTVSNLVMKSFDNYMGAWCEERGIHYTRYSDDMTFSGVFDEVELKNKVKNYLLTMGFVLNEKKTKLLGKHTRQTVTGIVVNEKADVGRAYKREVRAEVYYCKKYGVMEHLRRCNKKEWMTEGESDTVRYLRHLLGKIQFILQISPEDVQFREAREDIRRLLRDI</sequence>
<dbReference type="PRINTS" id="PR00866">
    <property type="entry name" value="RNADNAPOLMS"/>
</dbReference>
<dbReference type="InterPro" id="IPR000477">
    <property type="entry name" value="RT_dom"/>
</dbReference>
<keyword evidence="2" id="KW-0808">Transferase</keyword>
<dbReference type="Pfam" id="PF00078">
    <property type="entry name" value="RVT_1"/>
    <property type="match status" value="1"/>
</dbReference>
<dbReference type="SUPFAM" id="SSF56672">
    <property type="entry name" value="DNA/RNA polymerases"/>
    <property type="match status" value="1"/>
</dbReference>
<protein>
    <recommendedName>
        <fullName evidence="1">RNA-directed DNA polymerase</fullName>
        <ecNumber evidence="1">2.7.7.49</ecNumber>
    </recommendedName>
</protein>
<keyword evidence="5" id="KW-0460">Magnesium</keyword>
<evidence type="ECO:0000256" key="3">
    <source>
        <dbReference type="ARBA" id="ARBA00022695"/>
    </source>
</evidence>
<dbReference type="EC" id="2.7.7.49" evidence="1"/>
<evidence type="ECO:0000259" key="10">
    <source>
        <dbReference type="PROSITE" id="PS50878"/>
    </source>
</evidence>
<dbReference type="EMBL" id="BAABZQ010000001">
    <property type="protein sequence ID" value="GAA6500990.1"/>
    <property type="molecule type" value="Genomic_DNA"/>
</dbReference>
<keyword evidence="6 11" id="KW-0695">RNA-directed DNA polymerase</keyword>
<keyword evidence="3" id="KW-0548">Nucleotidyltransferase</keyword>
<evidence type="ECO:0000256" key="6">
    <source>
        <dbReference type="ARBA" id="ARBA00022918"/>
    </source>
</evidence>
<comment type="caution">
    <text evidence="11">The sequence shown here is derived from an EMBL/GenBank/DDBJ whole genome shotgun (WGS) entry which is preliminary data.</text>
</comment>
<comment type="similarity">
    <text evidence="8">Belongs to the bacterial reverse transcriptase family.</text>
</comment>
<organism evidence="11 12">
    <name type="scientific">Blautia parvula</name>
    <dbReference type="NCBI Taxonomy" id="2877527"/>
    <lineage>
        <taxon>Bacteria</taxon>
        <taxon>Bacillati</taxon>
        <taxon>Bacillota</taxon>
        <taxon>Clostridia</taxon>
        <taxon>Lachnospirales</taxon>
        <taxon>Lachnospiraceae</taxon>
        <taxon>Blautia</taxon>
    </lineage>
</organism>
<dbReference type="GO" id="GO:0003964">
    <property type="term" value="F:RNA-directed DNA polymerase activity"/>
    <property type="evidence" value="ECO:0007669"/>
    <property type="project" value="UniProtKB-KW"/>
</dbReference>
<dbReference type="RefSeq" id="WP_033139693.1">
    <property type="nucleotide sequence ID" value="NZ_AP031413.1"/>
</dbReference>
<dbReference type="Proteomes" id="UP001600941">
    <property type="component" value="Unassembled WGS sequence"/>
</dbReference>
<comment type="catalytic activity">
    <reaction evidence="9">
        <text>DNA(n) + a 2'-deoxyribonucleoside 5'-triphosphate = DNA(n+1) + diphosphate</text>
        <dbReference type="Rhea" id="RHEA:22508"/>
        <dbReference type="Rhea" id="RHEA-COMP:17339"/>
        <dbReference type="Rhea" id="RHEA-COMP:17340"/>
        <dbReference type="ChEBI" id="CHEBI:33019"/>
        <dbReference type="ChEBI" id="CHEBI:61560"/>
        <dbReference type="ChEBI" id="CHEBI:173112"/>
        <dbReference type="EC" id="2.7.7.49"/>
    </reaction>
</comment>
<evidence type="ECO:0000256" key="8">
    <source>
        <dbReference type="ARBA" id="ARBA00034120"/>
    </source>
</evidence>
<evidence type="ECO:0000256" key="2">
    <source>
        <dbReference type="ARBA" id="ARBA00022679"/>
    </source>
</evidence>
<keyword evidence="4" id="KW-0479">Metal-binding</keyword>
<evidence type="ECO:0000256" key="5">
    <source>
        <dbReference type="ARBA" id="ARBA00022842"/>
    </source>
</evidence>
<evidence type="ECO:0000256" key="4">
    <source>
        <dbReference type="ARBA" id="ARBA00022723"/>
    </source>
</evidence>
<feature type="domain" description="Reverse transcriptase" evidence="10">
    <location>
        <begin position="42"/>
        <end position="253"/>
    </location>
</feature>
<dbReference type="InterPro" id="IPR000123">
    <property type="entry name" value="Reverse_transcriptase_msDNA"/>
</dbReference>
<reference evidence="11 12" key="1">
    <citation type="submission" date="2024-04" db="EMBL/GenBank/DDBJ databases">
        <title>Defined microbial consortia suppress multidrug-resistant proinflammatory Enterobacteriaceae via ecological control.</title>
        <authorList>
            <person name="Furuichi M."/>
            <person name="Kawaguchi T."/>
            <person name="Pust M."/>
            <person name="Yasuma K."/>
            <person name="Plichta D."/>
            <person name="Hasegawa N."/>
            <person name="Ohya T."/>
            <person name="Bhattarai S."/>
            <person name="Sasajima S."/>
            <person name="Aoto Y."/>
            <person name="Tuganbaev T."/>
            <person name="Yaginuma M."/>
            <person name="Ueda M."/>
            <person name="Okahashi N."/>
            <person name="Amafuji K."/>
            <person name="Kiridooshi Y."/>
            <person name="Sugita K."/>
            <person name="Strazar M."/>
            <person name="Skelly A."/>
            <person name="Suda W."/>
            <person name="Hattori M."/>
            <person name="Nakamoto N."/>
            <person name="Caballero S."/>
            <person name="Norman J."/>
            <person name="Olle B."/>
            <person name="Tanoue T."/>
            <person name="Arita M."/>
            <person name="Bucci V."/>
            <person name="Atarashi K."/>
            <person name="Xavier R."/>
            <person name="Honda K."/>
        </authorList>
    </citation>
    <scope>NUCLEOTIDE SEQUENCE [LARGE SCALE GENOMIC DNA]</scope>
    <source>
        <strain evidence="12">k34-0107-D12</strain>
    </source>
</reference>
<evidence type="ECO:0000256" key="1">
    <source>
        <dbReference type="ARBA" id="ARBA00012493"/>
    </source>
</evidence>